<dbReference type="SUPFAM" id="SSF54909">
    <property type="entry name" value="Dimeric alpha+beta barrel"/>
    <property type="match status" value="1"/>
</dbReference>
<accession>A0A0P9MQ22</accession>
<proteinExistence type="predicted"/>
<reference evidence="2 3" key="1">
    <citation type="submission" date="2015-09" db="EMBL/GenBank/DDBJ databases">
        <title>Genome announcement of multiple Pseudomonas syringae strains.</title>
        <authorList>
            <person name="Thakur S."/>
            <person name="Wang P.W."/>
            <person name="Gong Y."/>
            <person name="Weir B.S."/>
            <person name="Guttman D.S."/>
        </authorList>
    </citation>
    <scope>NUCLEOTIDE SEQUENCE [LARGE SCALE GENOMIC DNA]</scope>
    <source>
        <strain evidence="2 3">ICMP9419</strain>
    </source>
</reference>
<dbReference type="PATRIC" id="fig|264450.4.peg.4382"/>
<dbReference type="Gene3D" id="3.30.70.100">
    <property type="match status" value="1"/>
</dbReference>
<dbReference type="AlphaFoldDB" id="A0A0P9MQ22"/>
<comment type="caution">
    <text evidence="2">The sequence shown here is derived from an EMBL/GenBank/DDBJ whole genome shotgun (WGS) entry which is preliminary data.</text>
</comment>
<evidence type="ECO:0000259" key="1">
    <source>
        <dbReference type="Pfam" id="PF07045"/>
    </source>
</evidence>
<evidence type="ECO:0000313" key="3">
    <source>
        <dbReference type="Proteomes" id="UP000050381"/>
    </source>
</evidence>
<gene>
    <name evidence="2" type="ORF">ALO79_200207</name>
</gene>
<feature type="domain" description="DUF1330" evidence="1">
    <location>
        <begin position="82"/>
        <end position="147"/>
    </location>
</feature>
<protein>
    <recommendedName>
        <fullName evidence="1">DUF1330 domain-containing protein</fullName>
    </recommendedName>
</protein>
<evidence type="ECO:0000313" key="2">
    <source>
        <dbReference type="EMBL" id="KPW94114.1"/>
    </source>
</evidence>
<sequence length="165" mass="17712">MKLNVISEAHQPSPVSAVVLDGRVSQPMFGELDVRRLQLSPAVDGQPGVQVTGVKQDLARWAEVQGPTMLVAFQFQAPDASDNADALARYVADREPALTRHGGRVVISAVTERGEQWSFDGFEIIEFPSADTVGQLMQDPDYRNRTAASSAVFGGAFAMAPIQAA</sequence>
<dbReference type="InterPro" id="IPR010753">
    <property type="entry name" value="DUF1330"/>
</dbReference>
<dbReference type="Pfam" id="PF07045">
    <property type="entry name" value="DUF1330"/>
    <property type="match status" value="1"/>
</dbReference>
<dbReference type="EMBL" id="LJQD01000327">
    <property type="protein sequence ID" value="KPW94114.1"/>
    <property type="molecule type" value="Genomic_DNA"/>
</dbReference>
<organism evidence="2 3">
    <name type="scientific">Pseudomonas syringae pv. castaneae</name>
    <dbReference type="NCBI Taxonomy" id="264450"/>
    <lineage>
        <taxon>Bacteria</taxon>
        <taxon>Pseudomonadati</taxon>
        <taxon>Pseudomonadota</taxon>
        <taxon>Gammaproteobacteria</taxon>
        <taxon>Pseudomonadales</taxon>
        <taxon>Pseudomonadaceae</taxon>
        <taxon>Pseudomonas</taxon>
        <taxon>Pseudomonas syringae</taxon>
    </lineage>
</organism>
<dbReference type="InterPro" id="IPR011008">
    <property type="entry name" value="Dimeric_a/b-barrel"/>
</dbReference>
<name>A0A0P9MQ22_PSESX</name>
<dbReference type="RefSeq" id="WP_053191843.1">
    <property type="nucleotide sequence ID" value="NZ_LJQD01000327.1"/>
</dbReference>
<dbReference type="GeneID" id="55644817"/>
<dbReference type="Proteomes" id="UP000050381">
    <property type="component" value="Unassembled WGS sequence"/>
</dbReference>